<dbReference type="Pfam" id="PF19878">
    <property type="entry name" value="DUF6351"/>
    <property type="match status" value="1"/>
</dbReference>
<comment type="caution">
    <text evidence="2">The sequence shown here is derived from an EMBL/GenBank/DDBJ whole genome shotgun (WGS) entry which is preliminary data.</text>
</comment>
<evidence type="ECO:0000259" key="1">
    <source>
        <dbReference type="Pfam" id="PF19878"/>
    </source>
</evidence>
<dbReference type="InParanoid" id="A0A3N0V7P5"/>
<evidence type="ECO:0000313" key="2">
    <source>
        <dbReference type="EMBL" id="ROH88830.1"/>
    </source>
</evidence>
<protein>
    <recommendedName>
        <fullName evidence="1">DUF6351 domain-containing protein</fullName>
    </recommendedName>
</protein>
<dbReference type="Proteomes" id="UP000282106">
    <property type="component" value="Unassembled WGS sequence"/>
</dbReference>
<dbReference type="EMBL" id="RJVO01000006">
    <property type="protein sequence ID" value="ROH88830.1"/>
    <property type="molecule type" value="Genomic_DNA"/>
</dbReference>
<name>A0A3N0V7P5_9GAMM</name>
<gene>
    <name evidence="2" type="ORF">ED208_13555</name>
</gene>
<proteinExistence type="predicted"/>
<reference evidence="2 3" key="1">
    <citation type="submission" date="2018-10" db="EMBL/GenBank/DDBJ databases">
        <authorList>
            <person name="Chen W.-M."/>
        </authorList>
    </citation>
    <scope>NUCLEOTIDE SEQUENCE [LARGE SCALE GENOMIC DNA]</scope>
    <source>
        <strain evidence="2 3">THS-13</strain>
    </source>
</reference>
<feature type="domain" description="DUF6351" evidence="1">
    <location>
        <begin position="42"/>
        <end position="711"/>
    </location>
</feature>
<dbReference type="AlphaFoldDB" id="A0A3N0V7P5"/>
<sequence>MHHNHKGRLTALLLAALIASGCGSRSELPADAGAGGGPSPTIKVLSNRADLLSGDDALVEVVWPEGVEPARGLVQLNGREVSERFVRDAQGRYLALLTGLRLGENTLSANAPGSATARSTLVNHPNSGPVFSGPQIPRHHCQETAVDADCNQPAEYSYLYKSSKPSKNGLHPYDPANPPDDVASTTTNGGVSLPFIVRLERGYQDRDEYRILTLFRPEQDWKPWAPQDQWNRKLVITHGGSCGASFSPGTAPLEDYSGTIPENPLLEQSYVTALGRGYAVLSTALDNGGHNCDVVLQAESLMMAKERLVEQYGELRYTIGTGCSGGSITQATVANAYPGIYQGLLTMCSYPDTFSAGLQFADYHLLRLYFESPAKWAAGVLWLPTQYGDVEGHLTHLNAVVADEGLFKGATEPTGDCYGEGSYHPETNPGGVRCGVIDAMLHIFGAREPEVWTPMEKAAGRGYAALPLGNAGVQYGLKALQQGRITPAQFVDLNAKIGGLDIDIKPQAERTVPDARAVANIYRSGLINVANNLNTVPIINFVGPDPGIAHDSVHAWWTRWRLDREHGNHDNHVMWAGPVPLIGDLQYVYQGLEAMDNWLAAIEQDRSEAPIAEKIVRNKPAAIHDQCSDGLGQKLLDAVCVDVLQPLYAYGTPRTMAGDGITGDSLQCVLKPFSRDDNYGLIPFTEAQWQQLEATFASGVCDYSQPVPGMQPTQTWLRYHDDQGRVITGGSPLPPAPADSRGGWYSPAFVY</sequence>
<organism evidence="2 3">
    <name type="scientific">Stagnimonas aquatica</name>
    <dbReference type="NCBI Taxonomy" id="2689987"/>
    <lineage>
        <taxon>Bacteria</taxon>
        <taxon>Pseudomonadati</taxon>
        <taxon>Pseudomonadota</taxon>
        <taxon>Gammaproteobacteria</taxon>
        <taxon>Nevskiales</taxon>
        <taxon>Nevskiaceae</taxon>
        <taxon>Stagnimonas</taxon>
    </lineage>
</organism>
<accession>A0A3N0V7P5</accession>
<evidence type="ECO:0000313" key="3">
    <source>
        <dbReference type="Proteomes" id="UP000282106"/>
    </source>
</evidence>
<dbReference type="InterPro" id="IPR045556">
    <property type="entry name" value="DUF6351"/>
</dbReference>
<keyword evidence="3" id="KW-1185">Reference proteome</keyword>
<dbReference type="PROSITE" id="PS51257">
    <property type="entry name" value="PROKAR_LIPOPROTEIN"/>
    <property type="match status" value="1"/>
</dbReference>
<dbReference type="RefSeq" id="WP_123212452.1">
    <property type="nucleotide sequence ID" value="NZ_RJVO01000006.1"/>
</dbReference>